<organism evidence="2 3">
    <name type="scientific">Kitasatospora kazusensis</name>
    <dbReference type="NCBI Taxonomy" id="407974"/>
    <lineage>
        <taxon>Bacteria</taxon>
        <taxon>Bacillati</taxon>
        <taxon>Actinomycetota</taxon>
        <taxon>Actinomycetes</taxon>
        <taxon>Kitasatosporales</taxon>
        <taxon>Streptomycetaceae</taxon>
        <taxon>Kitasatospora</taxon>
    </lineage>
</organism>
<comment type="caution">
    <text evidence="2">The sequence shown here is derived from an EMBL/GenBank/DDBJ whole genome shotgun (WGS) entry which is preliminary data.</text>
</comment>
<gene>
    <name evidence="2" type="ORF">GCM10009760_16060</name>
</gene>
<dbReference type="EMBL" id="BAAANT010000006">
    <property type="protein sequence ID" value="GAA2136495.1"/>
    <property type="molecule type" value="Genomic_DNA"/>
</dbReference>
<reference evidence="3" key="1">
    <citation type="journal article" date="2019" name="Int. J. Syst. Evol. Microbiol.">
        <title>The Global Catalogue of Microorganisms (GCM) 10K type strain sequencing project: providing services to taxonomists for standard genome sequencing and annotation.</title>
        <authorList>
            <consortium name="The Broad Institute Genomics Platform"/>
            <consortium name="The Broad Institute Genome Sequencing Center for Infectious Disease"/>
            <person name="Wu L."/>
            <person name="Ma J."/>
        </authorList>
    </citation>
    <scope>NUCLEOTIDE SEQUENCE [LARGE SCALE GENOMIC DNA]</scope>
    <source>
        <strain evidence="3">JCM 14560</strain>
    </source>
</reference>
<evidence type="ECO:0000259" key="1">
    <source>
        <dbReference type="Pfam" id="PF19993"/>
    </source>
</evidence>
<dbReference type="InterPro" id="IPR045528">
    <property type="entry name" value="DO-GTPase2"/>
</dbReference>
<feature type="domain" description="Double-GTPase 2" evidence="1">
    <location>
        <begin position="98"/>
        <end position="293"/>
    </location>
</feature>
<dbReference type="RefSeq" id="WP_344462275.1">
    <property type="nucleotide sequence ID" value="NZ_BAAANT010000006.1"/>
</dbReference>
<dbReference type="InterPro" id="IPR027417">
    <property type="entry name" value="P-loop_NTPase"/>
</dbReference>
<dbReference type="SUPFAM" id="SSF52540">
    <property type="entry name" value="P-loop containing nucleoside triphosphate hydrolases"/>
    <property type="match status" value="1"/>
</dbReference>
<dbReference type="Proteomes" id="UP001422759">
    <property type="component" value="Unassembled WGS sequence"/>
</dbReference>
<evidence type="ECO:0000313" key="2">
    <source>
        <dbReference type="EMBL" id="GAA2136495.1"/>
    </source>
</evidence>
<proteinExistence type="predicted"/>
<sequence length="397" mass="44326">MARQHTCPYCYESFASREIRFRCHGRLSPTGEKCELRRDQVLDTRMGPRRSHDLGPDFLADGRRPTAVCPGCKGETTYRICPVCHCELPVQFGRVDNRLIAMVGAKASGKTVYMTVLLHEVRNRVGEAFGAALMGLDDATMRRYSSEYEDRLYRDNQLFPGTQTASTNPNNRVDPLVFRFSLRRRTLLGHRPQHTVLSFFDTAGEDFSSRESVELNARYLTGADGIILLLDPLQMPGARDGALPGTPMPGTDGFDTPVNLLSRVTNLLLAPRSGRSAQKIDVPVAVVFSKMDAFRHLLDAASPLRDHAPARDHFDVGDSLSVHEEVRRLLKDWDGVPVDQLLENHYTRYRYFGVSSLGRNPTPDARIAATGIQPYRVADPLLWLLSEFGSVPKAGRG</sequence>
<keyword evidence="3" id="KW-1185">Reference proteome</keyword>
<protein>
    <recommendedName>
        <fullName evidence="1">Double-GTPase 2 domain-containing protein</fullName>
    </recommendedName>
</protein>
<name>A0ABP5KVT0_9ACTN</name>
<evidence type="ECO:0000313" key="3">
    <source>
        <dbReference type="Proteomes" id="UP001422759"/>
    </source>
</evidence>
<accession>A0ABP5KVT0</accession>
<dbReference type="Pfam" id="PF19993">
    <property type="entry name" value="DO-GTPase2"/>
    <property type="match status" value="1"/>
</dbReference>